<dbReference type="GO" id="GO:0004810">
    <property type="term" value="F:CCA tRNA nucleotidyltransferase activity"/>
    <property type="evidence" value="ECO:0007669"/>
    <property type="project" value="UniProtKB-EC"/>
</dbReference>
<dbReference type="Proteomes" id="UP000180254">
    <property type="component" value="Unassembled WGS sequence"/>
</dbReference>
<dbReference type="EC" id="2.7.7.72" evidence="12"/>
<protein>
    <submittedName>
        <fullName evidence="12">CCA-adding enzyme</fullName>
        <ecNumber evidence="12">2.7.7.72</ecNumber>
    </submittedName>
</protein>
<dbReference type="GO" id="GO:0000166">
    <property type="term" value="F:nucleotide binding"/>
    <property type="evidence" value="ECO:0007669"/>
    <property type="project" value="UniProtKB-KW"/>
</dbReference>
<comment type="cofactor">
    <cofactor evidence="1">
        <name>Mg(2+)</name>
        <dbReference type="ChEBI" id="CHEBI:18420"/>
    </cofactor>
</comment>
<dbReference type="InterPro" id="IPR050264">
    <property type="entry name" value="Bact_CCA-adding_enz_type3_sf"/>
</dbReference>
<dbReference type="InterPro" id="IPR003607">
    <property type="entry name" value="HD/PDEase_dom"/>
</dbReference>
<keyword evidence="6" id="KW-0547">Nucleotide-binding</keyword>
<reference evidence="12 13" key="1">
    <citation type="submission" date="2016-09" db="EMBL/GenBank/DDBJ databases">
        <title>Genome sequence of Eubacterium angustum.</title>
        <authorList>
            <person name="Poehlein A."/>
            <person name="Daniel R."/>
        </authorList>
    </citation>
    <scope>NUCLEOTIDE SEQUENCE [LARGE SCALE GENOMIC DNA]</scope>
    <source>
        <strain evidence="12 13">DSM 1989</strain>
    </source>
</reference>
<feature type="domain" description="Poly A polymerase head" evidence="9">
    <location>
        <begin position="26"/>
        <end position="149"/>
    </location>
</feature>
<dbReference type="Pfam" id="PF01966">
    <property type="entry name" value="HD"/>
    <property type="match status" value="1"/>
</dbReference>
<evidence type="ECO:0000256" key="6">
    <source>
        <dbReference type="ARBA" id="ARBA00022741"/>
    </source>
</evidence>
<organism evidence="12 13">
    <name type="scientific">Andreesenia angusta</name>
    <dbReference type="NCBI Taxonomy" id="39480"/>
    <lineage>
        <taxon>Bacteria</taxon>
        <taxon>Bacillati</taxon>
        <taxon>Bacillota</taxon>
        <taxon>Tissierellia</taxon>
        <taxon>Tissierellales</taxon>
        <taxon>Gottschalkiaceae</taxon>
        <taxon>Andreesenia</taxon>
    </lineage>
</organism>
<evidence type="ECO:0000313" key="13">
    <source>
        <dbReference type="Proteomes" id="UP000180254"/>
    </source>
</evidence>
<evidence type="ECO:0000259" key="10">
    <source>
        <dbReference type="Pfam" id="PF01966"/>
    </source>
</evidence>
<dbReference type="InterPro" id="IPR032828">
    <property type="entry name" value="PolyA_RNA-bd"/>
</dbReference>
<keyword evidence="5" id="KW-0479">Metal-binding</keyword>
<dbReference type="CDD" id="cd00077">
    <property type="entry name" value="HDc"/>
    <property type="match status" value="1"/>
</dbReference>
<dbReference type="STRING" id="39480.EUAN_04690"/>
<evidence type="ECO:0000256" key="7">
    <source>
        <dbReference type="ARBA" id="ARBA00022842"/>
    </source>
</evidence>
<dbReference type="AlphaFoldDB" id="A0A1S1V8F2"/>
<evidence type="ECO:0000256" key="4">
    <source>
        <dbReference type="ARBA" id="ARBA00022695"/>
    </source>
</evidence>
<dbReference type="SUPFAM" id="SSF81891">
    <property type="entry name" value="Poly A polymerase C-terminal region-like"/>
    <property type="match status" value="1"/>
</dbReference>
<keyword evidence="7" id="KW-0460">Magnesium</keyword>
<name>A0A1S1V8F2_9FIRM</name>
<dbReference type="Gene3D" id="1.10.3090.10">
    <property type="entry name" value="cca-adding enzyme, domain 2"/>
    <property type="match status" value="1"/>
</dbReference>
<evidence type="ECO:0000259" key="11">
    <source>
        <dbReference type="Pfam" id="PF12627"/>
    </source>
</evidence>
<evidence type="ECO:0000256" key="1">
    <source>
        <dbReference type="ARBA" id="ARBA00001946"/>
    </source>
</evidence>
<dbReference type="Pfam" id="PF01743">
    <property type="entry name" value="PolyA_pol"/>
    <property type="match status" value="1"/>
</dbReference>
<keyword evidence="2 8" id="KW-0808">Transferase</keyword>
<dbReference type="EMBL" id="MKIE01000002">
    <property type="protein sequence ID" value="OHW62685.1"/>
    <property type="molecule type" value="Genomic_DNA"/>
</dbReference>
<comment type="caution">
    <text evidence="12">The sequence shown here is derived from an EMBL/GenBank/DDBJ whole genome shotgun (WGS) entry which is preliminary data.</text>
</comment>
<dbReference type="InterPro" id="IPR006674">
    <property type="entry name" value="HD_domain"/>
</dbReference>
<keyword evidence="8" id="KW-0694">RNA-binding</keyword>
<dbReference type="PANTHER" id="PTHR46173">
    <property type="entry name" value="CCA TRNA NUCLEOTIDYLTRANSFERASE 1, MITOCHONDRIAL"/>
    <property type="match status" value="1"/>
</dbReference>
<dbReference type="Pfam" id="PF12627">
    <property type="entry name" value="PolyA_pol_RNAbd"/>
    <property type="match status" value="1"/>
</dbReference>
<evidence type="ECO:0000256" key="8">
    <source>
        <dbReference type="RuleBase" id="RU003953"/>
    </source>
</evidence>
<evidence type="ECO:0000256" key="3">
    <source>
        <dbReference type="ARBA" id="ARBA00022694"/>
    </source>
</evidence>
<proteinExistence type="inferred from homology"/>
<evidence type="ECO:0000256" key="5">
    <source>
        <dbReference type="ARBA" id="ARBA00022723"/>
    </source>
</evidence>
<keyword evidence="13" id="KW-1185">Reference proteome</keyword>
<accession>A0A1S1V8F2</accession>
<evidence type="ECO:0000256" key="2">
    <source>
        <dbReference type="ARBA" id="ARBA00022679"/>
    </source>
</evidence>
<dbReference type="PANTHER" id="PTHR46173:SF1">
    <property type="entry name" value="CCA TRNA NUCLEOTIDYLTRANSFERASE 1, MITOCHONDRIAL"/>
    <property type="match status" value="1"/>
</dbReference>
<evidence type="ECO:0000259" key="9">
    <source>
        <dbReference type="Pfam" id="PF01743"/>
    </source>
</evidence>
<dbReference type="InterPro" id="IPR002646">
    <property type="entry name" value="PolA_pol_head_dom"/>
</dbReference>
<keyword evidence="3" id="KW-0819">tRNA processing</keyword>
<dbReference type="Gene3D" id="1.10.246.80">
    <property type="match status" value="1"/>
</dbReference>
<comment type="similarity">
    <text evidence="8">Belongs to the tRNA nucleotidyltransferase/poly(A) polymerase family.</text>
</comment>
<keyword evidence="4 12" id="KW-0548">Nucleotidyltransferase</keyword>
<dbReference type="SUPFAM" id="SSF81301">
    <property type="entry name" value="Nucleotidyltransferase"/>
    <property type="match status" value="1"/>
</dbReference>
<sequence>MEDIELEIPEDVVSLIRALEEKGHEAYVVGGAIRDALLGRTPKDWDIGTSAKPEEVIEAYSGKFRTFEKGIEHGTVGAIVDHRDYEITTFRIDKEYLDNRRPSEVEFTSSLVEDLKRRDYTINAMAYGLRTGLVDIFGGREDMAKKTVRAVGDPYERFEEDALRVLRGIRLARELNFHVEKETFDAMIEKGHLVEKISHDRIRQEFTRIIMTDRPSIGMGYLKEIEVLKYIVPELEICIGFDQKNPYHTKDVYGHIMDVLDRTPSVLELRLAALFHDIGKPECFHLDYHGVGHFYGHEKVSESLAVHIMRRLNYSKYTVKKVATLVRYHMSIHEFKTESSVKRFINKIGKENIEELLELQAADKNSTNNVKGLQNLVNFRGKYDKIVLDEIPMSLKDLTVNGHDVKELGISEGEYIGKALNQLLQRVIENPQIDQRGELRKIVEKLLNEA</sequence>
<dbReference type="OrthoDB" id="9805698at2"/>
<dbReference type="GO" id="GO:0046872">
    <property type="term" value="F:metal ion binding"/>
    <property type="evidence" value="ECO:0007669"/>
    <property type="project" value="UniProtKB-KW"/>
</dbReference>
<dbReference type="Gene3D" id="3.30.460.10">
    <property type="entry name" value="Beta Polymerase, domain 2"/>
    <property type="match status" value="1"/>
</dbReference>
<gene>
    <name evidence="12" type="primary">cca</name>
    <name evidence="12" type="ORF">EUAN_04690</name>
</gene>
<evidence type="ECO:0000313" key="12">
    <source>
        <dbReference type="EMBL" id="OHW62685.1"/>
    </source>
</evidence>
<dbReference type="CDD" id="cd05398">
    <property type="entry name" value="NT_ClassII-CCAase"/>
    <property type="match status" value="1"/>
</dbReference>
<dbReference type="GO" id="GO:0000049">
    <property type="term" value="F:tRNA binding"/>
    <property type="evidence" value="ECO:0007669"/>
    <property type="project" value="TreeGrafter"/>
</dbReference>
<dbReference type="GO" id="GO:0008033">
    <property type="term" value="P:tRNA processing"/>
    <property type="evidence" value="ECO:0007669"/>
    <property type="project" value="UniProtKB-KW"/>
</dbReference>
<dbReference type="InterPro" id="IPR043519">
    <property type="entry name" value="NT_sf"/>
</dbReference>
<feature type="domain" description="tRNA nucleotidyltransferase/poly(A) polymerase RNA and SrmB- binding" evidence="11">
    <location>
        <begin position="176"/>
        <end position="236"/>
    </location>
</feature>
<dbReference type="RefSeq" id="WP_071061307.1">
    <property type="nucleotide sequence ID" value="NZ_MKIE01000002.1"/>
</dbReference>
<feature type="domain" description="HD" evidence="10">
    <location>
        <begin position="248"/>
        <end position="364"/>
    </location>
</feature>